<dbReference type="Pfam" id="PF13650">
    <property type="entry name" value="Asp_protease_2"/>
    <property type="match status" value="1"/>
</dbReference>
<reference evidence="3 4" key="1">
    <citation type="submission" date="2018-11" db="EMBL/GenBank/DDBJ databases">
        <authorList>
            <person name="Ye M.-Q."/>
            <person name="Du Z.-J."/>
        </authorList>
    </citation>
    <scope>NUCLEOTIDE SEQUENCE [LARGE SCALE GENOMIC DNA]</scope>
    <source>
        <strain evidence="3 4">U0105</strain>
    </source>
</reference>
<protein>
    <recommendedName>
        <fullName evidence="2">PDZ domain-containing protein</fullName>
    </recommendedName>
</protein>
<organism evidence="3 4">
    <name type="scientific">Alteromonas sediminis</name>
    <dbReference type="NCBI Taxonomy" id="2259342"/>
    <lineage>
        <taxon>Bacteria</taxon>
        <taxon>Pseudomonadati</taxon>
        <taxon>Pseudomonadota</taxon>
        <taxon>Gammaproteobacteria</taxon>
        <taxon>Alteromonadales</taxon>
        <taxon>Alteromonadaceae</taxon>
        <taxon>Alteromonas/Salinimonas group</taxon>
        <taxon>Alteromonas</taxon>
    </lineage>
</organism>
<dbReference type="InterPro" id="IPR041489">
    <property type="entry name" value="PDZ_6"/>
</dbReference>
<dbReference type="Gene3D" id="2.40.70.10">
    <property type="entry name" value="Acid Proteases"/>
    <property type="match status" value="2"/>
</dbReference>
<dbReference type="Pfam" id="PF17820">
    <property type="entry name" value="PDZ_6"/>
    <property type="match status" value="1"/>
</dbReference>
<keyword evidence="4" id="KW-1185">Reference proteome</keyword>
<evidence type="ECO:0000313" key="4">
    <source>
        <dbReference type="Proteomes" id="UP000275281"/>
    </source>
</evidence>
<feature type="chain" id="PRO_5018204564" description="PDZ domain-containing protein" evidence="1">
    <location>
        <begin position="21"/>
        <end position="406"/>
    </location>
</feature>
<dbReference type="AlphaFoldDB" id="A0A3N5YNJ8"/>
<dbReference type="SUPFAM" id="SSF50630">
    <property type="entry name" value="Acid proteases"/>
    <property type="match status" value="1"/>
</dbReference>
<dbReference type="GO" id="GO:0004190">
    <property type="term" value="F:aspartic-type endopeptidase activity"/>
    <property type="evidence" value="ECO:0007669"/>
    <property type="project" value="InterPro"/>
</dbReference>
<proteinExistence type="predicted"/>
<dbReference type="Gene3D" id="2.30.42.10">
    <property type="match status" value="1"/>
</dbReference>
<dbReference type="PROSITE" id="PS50106">
    <property type="entry name" value="PDZ"/>
    <property type="match status" value="1"/>
</dbReference>
<dbReference type="SMART" id="SM00228">
    <property type="entry name" value="PDZ"/>
    <property type="match status" value="1"/>
</dbReference>
<dbReference type="InterPro" id="IPR021109">
    <property type="entry name" value="Peptidase_aspartic_dom_sf"/>
</dbReference>
<sequence>MWMRMVFLIAALTLSGCSVVNTLRMKSANDELSPIWPQGQTEHEFDAVYIGHKPYVHVTMDGQELLFLIDSGASFTMLFDTPKGRKVSITKGFELAIAGWGQESKTPAYQAAVASIAFGDVVFNDLKVAYIPLSTTPYYHSEQEAIMDGVIGHDLMRHFAWTFDKKHGRITLNRESVLTPGDQWSVGFDTTFSKLNIPAKLNFNDQVSVERDIVIDTGSRHYLKLNTAFIANEQVTFPATVTAADFGLSGKVEHQRATIDSLSFGEHTFKRVKTNLIPSEDEDDWWVIGSALMNQYVSIIDYHSSQFALVPYAGGAFEMQYNLAGLELRKLRNGHLIVRYVSPDFPASDAGIAVGDVIVSLNGIPSTDLTEEDWLTMADTPQSLSLCMLRKTCVSLPLEHIKGYSK</sequence>
<evidence type="ECO:0000313" key="3">
    <source>
        <dbReference type="EMBL" id="RPJ67211.1"/>
    </source>
</evidence>
<keyword evidence="1" id="KW-0732">Signal</keyword>
<dbReference type="SUPFAM" id="SSF50156">
    <property type="entry name" value="PDZ domain-like"/>
    <property type="match status" value="1"/>
</dbReference>
<dbReference type="InterPro" id="IPR001478">
    <property type="entry name" value="PDZ"/>
</dbReference>
<dbReference type="InterPro" id="IPR001969">
    <property type="entry name" value="Aspartic_peptidase_AS"/>
</dbReference>
<feature type="signal peptide" evidence="1">
    <location>
        <begin position="1"/>
        <end position="20"/>
    </location>
</feature>
<dbReference type="OrthoDB" id="3521766at2"/>
<dbReference type="GO" id="GO:0006508">
    <property type="term" value="P:proteolysis"/>
    <property type="evidence" value="ECO:0007669"/>
    <property type="project" value="InterPro"/>
</dbReference>
<dbReference type="EMBL" id="RPOK01000002">
    <property type="protein sequence ID" value="RPJ67211.1"/>
    <property type="molecule type" value="Genomic_DNA"/>
</dbReference>
<evidence type="ECO:0000256" key="1">
    <source>
        <dbReference type="SAM" id="SignalP"/>
    </source>
</evidence>
<dbReference type="PROSITE" id="PS00141">
    <property type="entry name" value="ASP_PROTEASE"/>
    <property type="match status" value="1"/>
</dbReference>
<name>A0A3N5YNJ8_9ALTE</name>
<dbReference type="InterPro" id="IPR036034">
    <property type="entry name" value="PDZ_sf"/>
</dbReference>
<accession>A0A3N5YNJ8</accession>
<comment type="caution">
    <text evidence="3">The sequence shown here is derived from an EMBL/GenBank/DDBJ whole genome shotgun (WGS) entry which is preliminary data.</text>
</comment>
<gene>
    <name evidence="3" type="ORF">DRW07_06655</name>
</gene>
<feature type="domain" description="PDZ" evidence="2">
    <location>
        <begin position="325"/>
        <end position="373"/>
    </location>
</feature>
<dbReference type="Proteomes" id="UP000275281">
    <property type="component" value="Unassembled WGS sequence"/>
</dbReference>
<evidence type="ECO:0000259" key="2">
    <source>
        <dbReference type="PROSITE" id="PS50106"/>
    </source>
</evidence>
<dbReference type="PROSITE" id="PS51257">
    <property type="entry name" value="PROKAR_LIPOPROTEIN"/>
    <property type="match status" value="1"/>
</dbReference>